<dbReference type="PANTHER" id="PTHR30055">
    <property type="entry name" value="HTH-TYPE TRANSCRIPTIONAL REGULATOR RUTR"/>
    <property type="match status" value="1"/>
</dbReference>
<dbReference type="RefSeq" id="WP_227323196.1">
    <property type="nucleotide sequence ID" value="NZ_JAESVB010000014.1"/>
</dbReference>
<dbReference type="EMBL" id="JAESVB010000014">
    <property type="protein sequence ID" value="MCB8877548.1"/>
    <property type="molecule type" value="Genomic_DNA"/>
</dbReference>
<organism evidence="6 7">
    <name type="scientific">Acidisoma silvae</name>
    <dbReference type="NCBI Taxonomy" id="2802396"/>
    <lineage>
        <taxon>Bacteria</taxon>
        <taxon>Pseudomonadati</taxon>
        <taxon>Pseudomonadota</taxon>
        <taxon>Alphaproteobacteria</taxon>
        <taxon>Acetobacterales</taxon>
        <taxon>Acidocellaceae</taxon>
        <taxon>Acidisoma</taxon>
    </lineage>
</organism>
<keyword evidence="7" id="KW-1185">Reference proteome</keyword>
<evidence type="ECO:0000259" key="5">
    <source>
        <dbReference type="PROSITE" id="PS50977"/>
    </source>
</evidence>
<keyword evidence="1" id="KW-0805">Transcription regulation</keyword>
<gene>
    <name evidence="6" type="ORF">ASILVAE211_20300</name>
</gene>
<proteinExistence type="predicted"/>
<reference evidence="6" key="1">
    <citation type="journal article" date="2021" name="Microorganisms">
        <title>Acidisoma silvae sp. nov. and Acidisomacellulosilytica sp. nov., Two Acidophilic Bacteria Isolated from Decaying Wood, Hydrolyzing Cellulose and Producing Poly-3-hydroxybutyrate.</title>
        <authorList>
            <person name="Mieszkin S."/>
            <person name="Pouder E."/>
            <person name="Uroz S."/>
            <person name="Simon-Colin C."/>
            <person name="Alain K."/>
        </authorList>
    </citation>
    <scope>NUCLEOTIDE SEQUENCE</scope>
    <source>
        <strain evidence="6">HW T2.11</strain>
    </source>
</reference>
<dbReference type="SUPFAM" id="SSF46689">
    <property type="entry name" value="Homeodomain-like"/>
    <property type="match status" value="1"/>
</dbReference>
<dbReference type="GO" id="GO:0000976">
    <property type="term" value="F:transcription cis-regulatory region binding"/>
    <property type="evidence" value="ECO:0007669"/>
    <property type="project" value="TreeGrafter"/>
</dbReference>
<dbReference type="PANTHER" id="PTHR30055:SF234">
    <property type="entry name" value="HTH-TYPE TRANSCRIPTIONAL REGULATOR BETI"/>
    <property type="match status" value="1"/>
</dbReference>
<dbReference type="InterPro" id="IPR050109">
    <property type="entry name" value="HTH-type_TetR-like_transc_reg"/>
</dbReference>
<dbReference type="AlphaFoldDB" id="A0A964E193"/>
<evidence type="ECO:0000256" key="2">
    <source>
        <dbReference type="ARBA" id="ARBA00023125"/>
    </source>
</evidence>
<dbReference type="PRINTS" id="PR00455">
    <property type="entry name" value="HTHTETR"/>
</dbReference>
<evidence type="ECO:0000313" key="6">
    <source>
        <dbReference type="EMBL" id="MCB8877548.1"/>
    </source>
</evidence>
<evidence type="ECO:0000256" key="1">
    <source>
        <dbReference type="ARBA" id="ARBA00023015"/>
    </source>
</evidence>
<keyword evidence="3" id="KW-0804">Transcription</keyword>
<feature type="domain" description="HTH tetR-type" evidence="5">
    <location>
        <begin position="12"/>
        <end position="72"/>
    </location>
</feature>
<dbReference type="Proteomes" id="UP000708298">
    <property type="component" value="Unassembled WGS sequence"/>
</dbReference>
<evidence type="ECO:0000313" key="7">
    <source>
        <dbReference type="Proteomes" id="UP000708298"/>
    </source>
</evidence>
<evidence type="ECO:0000256" key="4">
    <source>
        <dbReference type="PROSITE-ProRule" id="PRU00335"/>
    </source>
</evidence>
<sequence length="212" mass="24055">MAELTLRKKGKQRRIEQVLDAAQALFHEQGYNATKIEDIAKRASVVPGTVYNYFSTKPNILMQLALRHVEAALPERRRFMARLPSAPIDGIFAFECLLAEQALRHLSRESWRALMAAQYLEPEGPVHRTGLRLNLLIKRQYVTILATYQQRGRIQAWVHVAELADLIVGITTWNFSRRIASSTMSQADVLRIGGPQLRLIMEGLLTPHEDSA</sequence>
<protein>
    <submittedName>
        <fullName evidence="6">TetR/AcrR family transcriptional regulator</fullName>
    </submittedName>
</protein>
<dbReference type="Pfam" id="PF00440">
    <property type="entry name" value="TetR_N"/>
    <property type="match status" value="1"/>
</dbReference>
<dbReference type="Gene3D" id="1.10.357.10">
    <property type="entry name" value="Tetracycline Repressor, domain 2"/>
    <property type="match status" value="1"/>
</dbReference>
<feature type="DNA-binding region" description="H-T-H motif" evidence="4">
    <location>
        <begin position="35"/>
        <end position="54"/>
    </location>
</feature>
<evidence type="ECO:0000256" key="3">
    <source>
        <dbReference type="ARBA" id="ARBA00023163"/>
    </source>
</evidence>
<comment type="caution">
    <text evidence="6">The sequence shown here is derived from an EMBL/GenBank/DDBJ whole genome shotgun (WGS) entry which is preliminary data.</text>
</comment>
<dbReference type="GO" id="GO:0003700">
    <property type="term" value="F:DNA-binding transcription factor activity"/>
    <property type="evidence" value="ECO:0007669"/>
    <property type="project" value="TreeGrafter"/>
</dbReference>
<dbReference type="PROSITE" id="PS50977">
    <property type="entry name" value="HTH_TETR_2"/>
    <property type="match status" value="1"/>
</dbReference>
<accession>A0A964E193</accession>
<reference evidence="6" key="2">
    <citation type="submission" date="2021-01" db="EMBL/GenBank/DDBJ databases">
        <authorList>
            <person name="Mieszkin S."/>
            <person name="Pouder E."/>
            <person name="Alain K."/>
        </authorList>
    </citation>
    <scope>NUCLEOTIDE SEQUENCE</scope>
    <source>
        <strain evidence="6">HW T2.11</strain>
    </source>
</reference>
<keyword evidence="2 4" id="KW-0238">DNA-binding</keyword>
<dbReference type="InterPro" id="IPR001647">
    <property type="entry name" value="HTH_TetR"/>
</dbReference>
<name>A0A964E193_9PROT</name>
<dbReference type="InterPro" id="IPR009057">
    <property type="entry name" value="Homeodomain-like_sf"/>
</dbReference>